<sequence>MYGDDGRGSEKPSYWLDACEDITCDDLIQDFVPGSTGVPVGPLSQLGPNGSLDPCFFGGIDGIPEKLKNGDDSVPESYSEGLAAPEISKYSGPQVNMDTEHNTGDGGNGFSRQKERDYYDKEERNGGKRARLGDDSHHRRGRDRPLGRKRLRESDEMNRVERDQRRRRENHGAGGGRDRDWREGRGYWEWDKERKEMVHREGLWEANRNRERKLPTERSLEPSGAIEKTDDKPKEQAPREQARKYQLDALEHARKNNTIAFLETGAGKTLIAILLMKSLCSDLQKKNKKMLAVFLVPKVPLVYQQAEVIREQTGYQVGHYCGEMGHDFWDARRWQREFETKQILFLVVRWKDDEDGGMEFQA</sequence>
<keyword evidence="4" id="KW-1185">Reference proteome</keyword>
<feature type="domain" description="Helicase ATP-binding" evidence="2">
    <location>
        <begin position="249"/>
        <end position="345"/>
    </location>
</feature>
<dbReference type="PANTHER" id="PTHR14074:SF16">
    <property type="entry name" value="ANTIVIRAL INNATE IMMUNE RESPONSE RECEPTOR RIG-I"/>
    <property type="match status" value="1"/>
</dbReference>
<dbReference type="PROSITE" id="PS51192">
    <property type="entry name" value="HELICASE_ATP_BIND_1"/>
    <property type="match status" value="1"/>
</dbReference>
<dbReference type="Pfam" id="PF00270">
    <property type="entry name" value="DEAD"/>
    <property type="match status" value="1"/>
</dbReference>
<feature type="compositionally biased region" description="Basic and acidic residues" evidence="1">
    <location>
        <begin position="227"/>
        <end position="242"/>
    </location>
</feature>
<dbReference type="GO" id="GO:0005524">
    <property type="term" value="F:ATP binding"/>
    <property type="evidence" value="ECO:0007669"/>
    <property type="project" value="InterPro"/>
</dbReference>
<dbReference type="SUPFAM" id="SSF52540">
    <property type="entry name" value="P-loop containing nucleoside triphosphate hydrolases"/>
    <property type="match status" value="1"/>
</dbReference>
<feature type="compositionally biased region" description="Basic residues" evidence="1">
    <location>
        <begin position="138"/>
        <end position="151"/>
    </location>
</feature>
<evidence type="ECO:0000256" key="1">
    <source>
        <dbReference type="SAM" id="MobiDB-lite"/>
    </source>
</evidence>
<dbReference type="InterPro" id="IPR051363">
    <property type="entry name" value="RLR_Helicase"/>
</dbReference>
<proteinExistence type="predicted"/>
<reference evidence="3" key="1">
    <citation type="submission" date="2023-12" db="EMBL/GenBank/DDBJ databases">
        <title>Genome assembly of Anisodus tanguticus.</title>
        <authorList>
            <person name="Wang Y.-J."/>
        </authorList>
    </citation>
    <scope>NUCLEOTIDE SEQUENCE</scope>
    <source>
        <strain evidence="3">KB-2021</strain>
        <tissue evidence="3">Leaf</tissue>
    </source>
</reference>
<organism evidence="3 4">
    <name type="scientific">Anisodus tanguticus</name>
    <dbReference type="NCBI Taxonomy" id="243964"/>
    <lineage>
        <taxon>Eukaryota</taxon>
        <taxon>Viridiplantae</taxon>
        <taxon>Streptophyta</taxon>
        <taxon>Embryophyta</taxon>
        <taxon>Tracheophyta</taxon>
        <taxon>Spermatophyta</taxon>
        <taxon>Magnoliopsida</taxon>
        <taxon>eudicotyledons</taxon>
        <taxon>Gunneridae</taxon>
        <taxon>Pentapetalae</taxon>
        <taxon>asterids</taxon>
        <taxon>lamiids</taxon>
        <taxon>Solanales</taxon>
        <taxon>Solanaceae</taxon>
        <taxon>Solanoideae</taxon>
        <taxon>Hyoscyameae</taxon>
        <taxon>Anisodus</taxon>
    </lineage>
</organism>
<comment type="caution">
    <text evidence="3">The sequence shown here is derived from an EMBL/GenBank/DDBJ whole genome shotgun (WGS) entry which is preliminary data.</text>
</comment>
<dbReference type="GO" id="GO:0005737">
    <property type="term" value="C:cytoplasm"/>
    <property type="evidence" value="ECO:0007669"/>
    <property type="project" value="TreeGrafter"/>
</dbReference>
<dbReference type="Proteomes" id="UP001291623">
    <property type="component" value="Unassembled WGS sequence"/>
</dbReference>
<dbReference type="InterPro" id="IPR014001">
    <property type="entry name" value="Helicase_ATP-bd"/>
</dbReference>
<evidence type="ECO:0000313" key="3">
    <source>
        <dbReference type="EMBL" id="KAK4344999.1"/>
    </source>
</evidence>
<evidence type="ECO:0000259" key="2">
    <source>
        <dbReference type="PROSITE" id="PS51192"/>
    </source>
</evidence>
<dbReference type="InterPro" id="IPR027417">
    <property type="entry name" value="P-loop_NTPase"/>
</dbReference>
<name>A0AAE1R3S3_9SOLA</name>
<protein>
    <recommendedName>
        <fullName evidence="2">Helicase ATP-binding domain-containing protein</fullName>
    </recommendedName>
</protein>
<dbReference type="AlphaFoldDB" id="A0AAE1R3S3"/>
<feature type="compositionally biased region" description="Basic and acidic residues" evidence="1">
    <location>
        <begin position="210"/>
        <end position="220"/>
    </location>
</feature>
<feature type="region of interest" description="Disordered" evidence="1">
    <location>
        <begin position="210"/>
        <end position="242"/>
    </location>
</feature>
<gene>
    <name evidence="3" type="ORF">RND71_035175</name>
</gene>
<dbReference type="EMBL" id="JAVYJV010000019">
    <property type="protein sequence ID" value="KAK4344999.1"/>
    <property type="molecule type" value="Genomic_DNA"/>
</dbReference>
<feature type="compositionally biased region" description="Basic and acidic residues" evidence="1">
    <location>
        <begin position="152"/>
        <end position="166"/>
    </location>
</feature>
<dbReference type="FunFam" id="3.40.50.300:FF:002433">
    <property type="entry name" value="Endoribonuclease Dicer homolog 1"/>
    <property type="match status" value="1"/>
</dbReference>
<feature type="compositionally biased region" description="Basic and acidic residues" evidence="1">
    <location>
        <begin position="112"/>
        <end position="137"/>
    </location>
</feature>
<dbReference type="PANTHER" id="PTHR14074">
    <property type="entry name" value="HELICASE WITH DEATH DOMAIN-RELATED"/>
    <property type="match status" value="1"/>
</dbReference>
<feature type="region of interest" description="Disordered" evidence="1">
    <location>
        <begin position="66"/>
        <end position="180"/>
    </location>
</feature>
<accession>A0AAE1R3S3</accession>
<dbReference type="Gene3D" id="3.40.50.300">
    <property type="entry name" value="P-loop containing nucleotide triphosphate hydrolases"/>
    <property type="match status" value="1"/>
</dbReference>
<dbReference type="InterPro" id="IPR011545">
    <property type="entry name" value="DEAD/DEAH_box_helicase_dom"/>
</dbReference>
<dbReference type="GO" id="GO:0003676">
    <property type="term" value="F:nucleic acid binding"/>
    <property type="evidence" value="ECO:0007669"/>
    <property type="project" value="InterPro"/>
</dbReference>
<evidence type="ECO:0000313" key="4">
    <source>
        <dbReference type="Proteomes" id="UP001291623"/>
    </source>
</evidence>